<evidence type="ECO:0000256" key="3">
    <source>
        <dbReference type="ARBA" id="ARBA00022913"/>
    </source>
</evidence>
<dbReference type="InterPro" id="IPR006914">
    <property type="entry name" value="VENN_dom"/>
</dbReference>
<evidence type="ECO:0000256" key="4">
    <source>
        <dbReference type="ARBA" id="ARBA00023026"/>
    </source>
</evidence>
<keyword evidence="4" id="KW-0843">Virulence</keyword>
<organism evidence="7 8">
    <name type="scientific">Pseudomonas muyukensis</name>
    <dbReference type="NCBI Taxonomy" id="2842357"/>
    <lineage>
        <taxon>Bacteria</taxon>
        <taxon>Pseudomonadati</taxon>
        <taxon>Pseudomonadota</taxon>
        <taxon>Gammaproteobacteria</taxon>
        <taxon>Pseudomonadales</taxon>
        <taxon>Pseudomonadaceae</taxon>
        <taxon>Pseudomonas</taxon>
    </lineage>
</organism>
<sequence>MFDKEKEQRRLQQVQLIGEIGTQVSDIVRTEGLRKAKEEAKAELAKQGTHEPGQGADPKAVEDYQNKLVATEAYQKIMGKHGTSGDYQRVTQAVTAALQGLAGGNIGSALAGASAPYLAQLIKKSTGDNAALNVMAHAVLGAVVAQAQGNSAAAGAAGAAGGELSARLIAQQLYGTSDTSALSEEQKQTISALSTLAAGLSGGLVEGNSAGAVTGAGAGRNAVENNYLSKEQKAQKAAELASCDNTACTAQKEAKWLAIDVGQDGSFAAGMIAGVPEGLYDTVKGIVQTASSPGETFDALKSLFQSDDVLGNIADAVKQSYIERIDQMEAEYERAGAGGSFKAGVEGGKLLSEIAALLGGGVGAAKVSVNVTEKIVTKVASKAGSLAASANKRFAFDIGLKWLPDANGRLHATAVKGDARVPLDKVELYMRGKSSGDLGALQTEYESLRSLRAASQKEFAKNPENEARLRLLSSQMHNVERSRDMARVLDSAGIIDTAKNNKMIIAELLASARDITVANRRSSIVLSGPQGNVRVNATWTILDDGSKRLSTMQVGAFK</sequence>
<evidence type="ECO:0000259" key="6">
    <source>
        <dbReference type="Pfam" id="PF04829"/>
    </source>
</evidence>
<accession>A0ABX8MG56</accession>
<evidence type="ECO:0000256" key="2">
    <source>
        <dbReference type="ARBA" id="ARBA00022656"/>
    </source>
</evidence>
<dbReference type="EMBL" id="CP077073">
    <property type="protein sequence ID" value="QXH37703.1"/>
    <property type="molecule type" value="Genomic_DNA"/>
</dbReference>
<feature type="domain" description="VENN motif-containing" evidence="6">
    <location>
        <begin position="180"/>
        <end position="230"/>
    </location>
</feature>
<keyword evidence="8" id="KW-1185">Reference proteome</keyword>
<protein>
    <submittedName>
        <fullName evidence="7">VENN motif pre-toxin domain-containing protein</fullName>
    </submittedName>
</protein>
<evidence type="ECO:0000313" key="7">
    <source>
        <dbReference type="EMBL" id="QXH37703.1"/>
    </source>
</evidence>
<name>A0ABX8MG56_9PSED</name>
<dbReference type="Proteomes" id="UP001047646">
    <property type="component" value="Chromosome"/>
</dbReference>
<proteinExistence type="predicted"/>
<feature type="region of interest" description="Disordered" evidence="5">
    <location>
        <begin position="38"/>
        <end position="59"/>
    </location>
</feature>
<evidence type="ECO:0000256" key="1">
    <source>
        <dbReference type="ARBA" id="ARBA00004219"/>
    </source>
</evidence>
<evidence type="ECO:0000313" key="8">
    <source>
        <dbReference type="Proteomes" id="UP001047646"/>
    </source>
</evidence>
<comment type="subcellular location">
    <subcellularLocation>
        <location evidence="1">Target cell</location>
        <location evidence="1">Target cell cytoplasm</location>
    </subcellularLocation>
</comment>
<dbReference type="CDD" id="cd20723">
    <property type="entry name" value="CdiA-CT_Ec-like"/>
    <property type="match status" value="1"/>
</dbReference>
<gene>
    <name evidence="7" type="ORF">KSS95_18645</name>
</gene>
<keyword evidence="3" id="KW-1266">Target cell cytoplasm</keyword>
<keyword evidence="2" id="KW-0800">Toxin</keyword>
<reference evidence="7" key="1">
    <citation type="journal article" date="2021" name="Microorganisms">
        <title>The Ever-Expanding Pseudomonas Genus: Description of 43 New Species and Partition of the Pseudomonas putida Group.</title>
        <authorList>
            <person name="Girard L."/>
            <person name="Lood C."/>
            <person name="Hofte M."/>
            <person name="Vandamme P."/>
            <person name="Rokni-Zadeh H."/>
            <person name="van Noort V."/>
            <person name="Lavigne R."/>
            <person name="De Mot R."/>
        </authorList>
    </citation>
    <scope>NUCLEOTIDE SEQUENCE</scope>
    <source>
        <strain evidence="7">COW39</strain>
    </source>
</reference>
<dbReference type="Pfam" id="PF04829">
    <property type="entry name" value="PT-VENN"/>
    <property type="match status" value="1"/>
</dbReference>
<evidence type="ECO:0000256" key="5">
    <source>
        <dbReference type="SAM" id="MobiDB-lite"/>
    </source>
</evidence>